<keyword evidence="2" id="KW-1185">Reference proteome</keyword>
<sequence>MLGNSTAKILMKSIYNEKTSVVLIIVILLPFLKANNKIVFHFYDEKYVKQEKFSHTDRRALTPSKYVKMKFNGHEHSKCIECRKYIIADKNDFLLNFKNSDTDKSDILIYLNQKILAYKDFLYFLKILDGASEYKENFTIHDFMKYLHILDIFKFQKDKVFHRIIRILLLSTIFNRNGSHNELNSDIKICVSPSLLNIIFYEFGKIKFFGKKIFQENKSESEVKRILNQNFDLSYSPHTEFIYMNSSLVYKIKQSIKTNPEFIYSFEPIFAKFTFRKIILFYDKFICEIPCSVLNILFSCVEEFCFYYWNDVFSSETITEILVSKVLRNLIFIRCRFHSFSETFFGKLRSLESIYFYDSHFKRIKFPNQFYASLNALQNYIFTEITSYENTSNLLEKSNLEPYKITCFNIDLVTKSNKDLITIHDCQPNVFKVYSYNILCFNLSIFTFYIGIINLDKIRKVNIFLKNVLIKGMMLSNSSINLNIQKLQISDSRLTDNFITNILMFPNLKKLFILKCTILFPKGKYTNNESLREVFLSGNTFENSLYIFYFINSMPNLKSLIYIRNSSLCLFTYPDTEKFLDLKYLQKLKIIEKKMFKPSLPIISRFYSLIELDIGNEYEEGSLLKIFLDKKLAFLRNLSINRFGIGIHDKQALKDCTKIQSLCFLDCKFIKISFSELFDIKKEYLIDNIFFYDNILTKNDIEFLSNLKHLKSLSFEIKTSFSFPIEWFKYNLMKIAKLQVRIEISKDLYQELNQFKEVINSYNLKIYTY</sequence>
<dbReference type="VEuPathDB" id="MicrosporidiaDB:CWI36_1125p0020"/>
<dbReference type="EMBL" id="PITI01001125">
    <property type="protein sequence ID" value="TBU02387.1"/>
    <property type="molecule type" value="Genomic_DNA"/>
</dbReference>
<comment type="caution">
    <text evidence="1">The sequence shown here is derived from an EMBL/GenBank/DDBJ whole genome shotgun (WGS) entry which is preliminary data.</text>
</comment>
<evidence type="ECO:0000313" key="2">
    <source>
        <dbReference type="Proteomes" id="UP000291404"/>
    </source>
</evidence>
<gene>
    <name evidence="1" type="ORF">CWI36_1125p0020</name>
</gene>
<reference evidence="1 2" key="1">
    <citation type="submission" date="2017-12" db="EMBL/GenBank/DDBJ databases">
        <authorList>
            <person name="Pombert J.-F."/>
            <person name="Haag K.L."/>
            <person name="Ebert D."/>
        </authorList>
    </citation>
    <scope>NUCLEOTIDE SEQUENCE [LARGE SCALE GENOMIC DNA]</scope>
    <source>
        <strain evidence="1">BE-OM-2</strain>
    </source>
</reference>
<organism evidence="1 2">
    <name type="scientific">Hamiltosporidium magnivora</name>
    <dbReference type="NCBI Taxonomy" id="148818"/>
    <lineage>
        <taxon>Eukaryota</taxon>
        <taxon>Fungi</taxon>
        <taxon>Fungi incertae sedis</taxon>
        <taxon>Microsporidia</taxon>
        <taxon>Dubosqiidae</taxon>
        <taxon>Hamiltosporidium</taxon>
    </lineage>
</organism>
<dbReference type="AlphaFoldDB" id="A0A4Q9L4E0"/>
<protein>
    <recommendedName>
        <fullName evidence="3">Leucine-rich repeat-containing protein</fullName>
    </recommendedName>
</protein>
<dbReference type="Proteomes" id="UP000291404">
    <property type="component" value="Unassembled WGS sequence"/>
</dbReference>
<proteinExistence type="predicted"/>
<name>A0A4Q9L4E0_9MICR</name>
<dbReference type="InterPro" id="IPR032675">
    <property type="entry name" value="LRR_dom_sf"/>
</dbReference>
<evidence type="ECO:0008006" key="3">
    <source>
        <dbReference type="Google" id="ProtNLM"/>
    </source>
</evidence>
<dbReference type="SUPFAM" id="SSF52047">
    <property type="entry name" value="RNI-like"/>
    <property type="match status" value="1"/>
</dbReference>
<evidence type="ECO:0000313" key="1">
    <source>
        <dbReference type="EMBL" id="TBU02387.1"/>
    </source>
</evidence>
<dbReference type="VEuPathDB" id="MicrosporidiaDB:CWI39_0660p0010"/>
<accession>A0A4Q9L4E0</accession>
<dbReference type="Gene3D" id="3.80.10.10">
    <property type="entry name" value="Ribonuclease Inhibitor"/>
    <property type="match status" value="1"/>
</dbReference>